<evidence type="ECO:0000313" key="2">
    <source>
        <dbReference type="EMBL" id="CEM02080.1"/>
    </source>
</evidence>
<dbReference type="Proteomes" id="UP000041254">
    <property type="component" value="Unassembled WGS sequence"/>
</dbReference>
<evidence type="ECO:0000313" key="3">
    <source>
        <dbReference type="Proteomes" id="UP000041254"/>
    </source>
</evidence>
<feature type="compositionally biased region" description="Low complexity" evidence="1">
    <location>
        <begin position="799"/>
        <end position="816"/>
    </location>
</feature>
<sequence length="924" mass="102420">MADYELLRRQFQPIDEGTIMALLHSADDMVTDEVLKECAQIQKNLIDSRRLKLLHLSQHTPMGVLQQRFEKYTPIQVNFDDDAPSQDGPPDDAIVSVTIRLPSSQKEFHYTAGQLPIIYVPDEYGYHAITVKGQSATRRFLLSVYTATSEFTDSLDHFTDKHQWMWGMNMDGGATSGEKAVEGPVTDGRHHVWSEELELALLNVLEVLEELQTWWSGVISAMEASIAAVGMGNISQSYSQNELMWGEMMPRVYGYVDAAMSTHDTHSIGRITSVLHEIVQSCGVIGSFKGLGLPYESNRDVFERFCARVCDFEKARFLASTSRAQANVLAALDRVIEATDGYCAFLNDKYNTYPHNTLAMMWPELKPQLMGQRMAGCISDPRPLFSLFTLGDTMGFMEMLYTNESAAPPRPSNPVAQRFVCLPLGAATGKDDDHSARALEEGHAGNPTSLPSALRDMYADRWSESSITGSVLINGIGKAFVLNPPGQGEQDGEDRQGEHRAMGAAIISNLLYSSMAYVTSGDEKEKLIGLIHRRRAVLDLCSDAFFADETITSASVGWCRPEPSVVPSVAPDVPILANREGVRRRKNRVRNATTLFRQLKNKGITLSLRVNTSPRLVMEKIKEHHGTDNWLHSQLEQVWLRMMDLPSCPLMFFELWASLPGSEDGEPPREVMIAADPMHVCGASVYVSTRFYDRNYKQLQPGYVLALLETAVLKQAGFRYWDLGGVNDSPMFIYKMVLGDEMPQALYWPLFQQIRTVKTDPIPSGNLIPEVSAADLWGFREKEAAAANKGKAAKGGKGQPQQPANSKKGAKAAARQQAKDQNETATKAAPAPPMQPASSPAPALPEPVYEPEPADITHEEADALAARNEAEERGLCESPRELPVQSSVFMDKYREFLMSNPNDPTLAAARAIEAIAPKARRDRE</sequence>
<dbReference type="EMBL" id="CDMY01000317">
    <property type="protein sequence ID" value="CEM02080.1"/>
    <property type="molecule type" value="Genomic_DNA"/>
</dbReference>
<keyword evidence="3" id="KW-1185">Reference proteome</keyword>
<protein>
    <recommendedName>
        <fullName evidence="4">BioF2-like acetyltransferase domain-containing protein</fullName>
    </recommendedName>
</protein>
<accession>A0A0G4EVH5</accession>
<dbReference type="InParanoid" id="A0A0G4EVH5"/>
<reference evidence="2 3" key="1">
    <citation type="submission" date="2014-11" db="EMBL/GenBank/DDBJ databases">
        <authorList>
            <person name="Zhu J."/>
            <person name="Qi W."/>
            <person name="Song R."/>
        </authorList>
    </citation>
    <scope>NUCLEOTIDE SEQUENCE [LARGE SCALE GENOMIC DNA]</scope>
</reference>
<dbReference type="AlphaFoldDB" id="A0A0G4EVH5"/>
<gene>
    <name evidence="2" type="ORF">Vbra_13467</name>
</gene>
<name>A0A0G4EVH5_VITBC</name>
<dbReference type="VEuPathDB" id="CryptoDB:Vbra_13467"/>
<evidence type="ECO:0000256" key="1">
    <source>
        <dbReference type="SAM" id="MobiDB-lite"/>
    </source>
</evidence>
<dbReference type="OMA" id="PADITHE"/>
<evidence type="ECO:0008006" key="4">
    <source>
        <dbReference type="Google" id="ProtNLM"/>
    </source>
</evidence>
<proteinExistence type="predicted"/>
<feature type="region of interest" description="Disordered" evidence="1">
    <location>
        <begin position="787"/>
        <end position="860"/>
    </location>
</feature>
<organism evidence="2 3">
    <name type="scientific">Vitrella brassicaformis (strain CCMP3155)</name>
    <dbReference type="NCBI Taxonomy" id="1169540"/>
    <lineage>
        <taxon>Eukaryota</taxon>
        <taxon>Sar</taxon>
        <taxon>Alveolata</taxon>
        <taxon>Colpodellida</taxon>
        <taxon>Vitrellaceae</taxon>
        <taxon>Vitrella</taxon>
    </lineage>
</organism>
<dbReference type="OrthoDB" id="419584at2759"/>